<evidence type="ECO:0000313" key="1">
    <source>
        <dbReference type="EMBL" id="KZV79011.1"/>
    </source>
</evidence>
<keyword evidence="2" id="KW-1185">Reference proteome</keyword>
<organism evidence="1 2">
    <name type="scientific">Exidia glandulosa HHB12029</name>
    <dbReference type="NCBI Taxonomy" id="1314781"/>
    <lineage>
        <taxon>Eukaryota</taxon>
        <taxon>Fungi</taxon>
        <taxon>Dikarya</taxon>
        <taxon>Basidiomycota</taxon>
        <taxon>Agaricomycotina</taxon>
        <taxon>Agaricomycetes</taxon>
        <taxon>Auriculariales</taxon>
        <taxon>Exidiaceae</taxon>
        <taxon>Exidia</taxon>
    </lineage>
</organism>
<dbReference type="EMBL" id="KV426700">
    <property type="protein sequence ID" value="KZV79011.1"/>
    <property type="molecule type" value="Genomic_DNA"/>
</dbReference>
<sequence>MSVHCAQSACTRVAVKKPVVEHCDVVLDWMGCTPIVHQITSQRQTVYMPPDSERCC</sequence>
<reference evidence="1 2" key="1">
    <citation type="journal article" date="2016" name="Mol. Biol. Evol.">
        <title>Comparative Genomics of Early-Diverging Mushroom-Forming Fungi Provides Insights into the Origins of Lignocellulose Decay Capabilities.</title>
        <authorList>
            <person name="Nagy L.G."/>
            <person name="Riley R."/>
            <person name="Tritt A."/>
            <person name="Adam C."/>
            <person name="Daum C."/>
            <person name="Floudas D."/>
            <person name="Sun H."/>
            <person name="Yadav J.S."/>
            <person name="Pangilinan J."/>
            <person name="Larsson K.H."/>
            <person name="Matsuura K."/>
            <person name="Barry K."/>
            <person name="Labutti K."/>
            <person name="Kuo R."/>
            <person name="Ohm R.A."/>
            <person name="Bhattacharya S.S."/>
            <person name="Shirouzu T."/>
            <person name="Yoshinaga Y."/>
            <person name="Martin F.M."/>
            <person name="Grigoriev I.V."/>
            <person name="Hibbett D.S."/>
        </authorList>
    </citation>
    <scope>NUCLEOTIDE SEQUENCE [LARGE SCALE GENOMIC DNA]</scope>
    <source>
        <strain evidence="1 2">HHB12029</strain>
    </source>
</reference>
<dbReference type="AlphaFoldDB" id="A0A166NCP7"/>
<protein>
    <submittedName>
        <fullName evidence="1">Uncharacterized protein</fullName>
    </submittedName>
</protein>
<proteinExistence type="predicted"/>
<dbReference type="InParanoid" id="A0A166NCP7"/>
<accession>A0A166NCP7</accession>
<name>A0A166NCP7_EXIGL</name>
<evidence type="ECO:0000313" key="2">
    <source>
        <dbReference type="Proteomes" id="UP000077266"/>
    </source>
</evidence>
<dbReference type="Proteomes" id="UP000077266">
    <property type="component" value="Unassembled WGS sequence"/>
</dbReference>
<gene>
    <name evidence="1" type="ORF">EXIGLDRAFT_735961</name>
</gene>